<keyword evidence="3 6" id="KW-1133">Transmembrane helix</keyword>
<dbReference type="GO" id="GO:0009003">
    <property type="term" value="F:signal peptidase activity"/>
    <property type="evidence" value="ECO:0007669"/>
    <property type="project" value="UniProtKB-EC"/>
</dbReference>
<keyword evidence="8" id="KW-1185">Reference proteome</keyword>
<feature type="transmembrane region" description="Helical" evidence="6">
    <location>
        <begin position="238"/>
        <end position="256"/>
    </location>
</feature>
<dbReference type="PANTHER" id="PTHR10806:SF6">
    <property type="entry name" value="SIGNAL PEPTIDASE COMPLEX CATALYTIC SUBUNIT SEC11"/>
    <property type="match status" value="1"/>
</dbReference>
<dbReference type="GO" id="GO:0016020">
    <property type="term" value="C:membrane"/>
    <property type="evidence" value="ECO:0007669"/>
    <property type="project" value="UniProtKB-SubCell"/>
</dbReference>
<dbReference type="GeneID" id="81124125"/>
<evidence type="ECO:0000256" key="6">
    <source>
        <dbReference type="SAM" id="Phobius"/>
    </source>
</evidence>
<evidence type="ECO:0000256" key="3">
    <source>
        <dbReference type="ARBA" id="ARBA00022989"/>
    </source>
</evidence>
<comment type="caution">
    <text evidence="7">The sequence shown here is derived from an EMBL/GenBank/DDBJ whole genome shotgun (WGS) entry which is preliminary data.</text>
</comment>
<organism evidence="7 8">
    <name type="scientific">Halobaculum lipolyticum</name>
    <dbReference type="NCBI Taxonomy" id="3032001"/>
    <lineage>
        <taxon>Archaea</taxon>
        <taxon>Methanobacteriati</taxon>
        <taxon>Methanobacteriota</taxon>
        <taxon>Stenosarchaea group</taxon>
        <taxon>Halobacteria</taxon>
        <taxon>Halobacteriales</taxon>
        <taxon>Haloferacaceae</taxon>
        <taxon>Halobaculum</taxon>
    </lineage>
</organism>
<dbReference type="RefSeq" id="WP_284032289.1">
    <property type="nucleotide sequence ID" value="NZ_CP126154.1"/>
</dbReference>
<feature type="transmembrane region" description="Helical" evidence="6">
    <location>
        <begin position="268"/>
        <end position="285"/>
    </location>
</feature>
<dbReference type="CDD" id="cd06530">
    <property type="entry name" value="S26_SPase_I"/>
    <property type="match status" value="1"/>
</dbReference>
<sequence>MSLRERVSLRQVLVTLVVLGVVFPFAAYAAPALVGADASYVVLTGSMRPAIAPGDVVFVSATPAAAIGVGDVITFDRGGEVPTTHRVIEVVEEDGVVMFRTQGDANEDPDAGIVTEPNVIGVVTLTIPFLGSVITAIDTQYGFVALVVLPFALLVLDVAYGAVKARRGGDERETTGADAPAGSAGGAAAAATADRPLPEVYDPVRAAEAYYLAAAALDGDRADTAAATSAVTGRDMTASIAVAVLLVAYAAWNAYWQITTLDAPRPETMSVLSGALVGLAFLVYLRYSGDAADPADPADPEATTAAEASPEATAFVPAAVEPAATGAAGDAEVYRAD</sequence>
<name>A0ABD5WCU2_9EURY</name>
<dbReference type="InterPro" id="IPR036286">
    <property type="entry name" value="LexA/Signal_pep-like_sf"/>
</dbReference>
<keyword evidence="2 6" id="KW-0812">Transmembrane</keyword>
<proteinExistence type="predicted"/>
<feature type="transmembrane region" description="Helical" evidence="6">
    <location>
        <begin position="141"/>
        <end position="163"/>
    </location>
</feature>
<accession>A0ABD5WCU2</accession>
<comment type="subcellular location">
    <subcellularLocation>
        <location evidence="1">Membrane</location>
    </subcellularLocation>
</comment>
<evidence type="ECO:0000313" key="8">
    <source>
        <dbReference type="Proteomes" id="UP001596461"/>
    </source>
</evidence>
<keyword evidence="7" id="KW-0378">Hydrolase</keyword>
<protein>
    <submittedName>
        <fullName evidence="7">Signal peptidase I</fullName>
        <ecNumber evidence="7">3.4.21.89</ecNumber>
    </submittedName>
</protein>
<dbReference type="EC" id="3.4.21.89" evidence="7"/>
<evidence type="ECO:0000313" key="7">
    <source>
        <dbReference type="EMBL" id="MFC7069702.1"/>
    </source>
</evidence>
<gene>
    <name evidence="7" type="ORF">ACFQL9_08615</name>
</gene>
<dbReference type="Proteomes" id="UP001596461">
    <property type="component" value="Unassembled WGS sequence"/>
</dbReference>
<feature type="region of interest" description="Disordered" evidence="5">
    <location>
        <begin position="167"/>
        <end position="190"/>
    </location>
</feature>
<dbReference type="NCBIfam" id="TIGR02228">
    <property type="entry name" value="sigpep_I_arch"/>
    <property type="match status" value="1"/>
</dbReference>
<evidence type="ECO:0000256" key="1">
    <source>
        <dbReference type="ARBA" id="ARBA00004370"/>
    </source>
</evidence>
<dbReference type="PANTHER" id="PTHR10806">
    <property type="entry name" value="SIGNAL PEPTIDASE COMPLEX CATALYTIC SUBUNIT SEC11"/>
    <property type="match status" value="1"/>
</dbReference>
<dbReference type="InterPro" id="IPR019533">
    <property type="entry name" value="Peptidase_S26"/>
</dbReference>
<dbReference type="AlphaFoldDB" id="A0ABD5WCU2"/>
<feature type="compositionally biased region" description="Low complexity" evidence="5">
    <location>
        <begin position="176"/>
        <end position="190"/>
    </location>
</feature>
<dbReference type="InterPro" id="IPR001733">
    <property type="entry name" value="Peptidase_S26B"/>
</dbReference>
<reference evidence="7 8" key="1">
    <citation type="journal article" date="2019" name="Int. J. Syst. Evol. Microbiol.">
        <title>The Global Catalogue of Microorganisms (GCM) 10K type strain sequencing project: providing services to taxonomists for standard genome sequencing and annotation.</title>
        <authorList>
            <consortium name="The Broad Institute Genomics Platform"/>
            <consortium name="The Broad Institute Genome Sequencing Center for Infectious Disease"/>
            <person name="Wu L."/>
            <person name="Ma J."/>
        </authorList>
    </citation>
    <scope>NUCLEOTIDE SEQUENCE [LARGE SCALE GENOMIC DNA]</scope>
    <source>
        <strain evidence="7 8">DT31</strain>
    </source>
</reference>
<keyword evidence="4 6" id="KW-0472">Membrane</keyword>
<dbReference type="SUPFAM" id="SSF51306">
    <property type="entry name" value="LexA/Signal peptidase"/>
    <property type="match status" value="1"/>
</dbReference>
<evidence type="ECO:0000256" key="2">
    <source>
        <dbReference type="ARBA" id="ARBA00022692"/>
    </source>
</evidence>
<evidence type="ECO:0000256" key="4">
    <source>
        <dbReference type="ARBA" id="ARBA00023136"/>
    </source>
</evidence>
<dbReference type="EMBL" id="JBHTAH010000006">
    <property type="protein sequence ID" value="MFC7069702.1"/>
    <property type="molecule type" value="Genomic_DNA"/>
</dbReference>
<evidence type="ECO:0000256" key="5">
    <source>
        <dbReference type="SAM" id="MobiDB-lite"/>
    </source>
</evidence>